<keyword evidence="2" id="KW-0812">Transmembrane</keyword>
<reference evidence="3" key="1">
    <citation type="submission" date="2023-10" db="EMBL/GenBank/DDBJ databases">
        <title>Genome assembly of Pristionchus species.</title>
        <authorList>
            <person name="Yoshida K."/>
            <person name="Sommer R.J."/>
        </authorList>
    </citation>
    <scope>NUCLEOTIDE SEQUENCE</scope>
    <source>
        <strain evidence="3">RS0144</strain>
    </source>
</reference>
<gene>
    <name evidence="3" type="ORF">PENTCL1PPCAC_13737</name>
</gene>
<feature type="transmembrane region" description="Helical" evidence="2">
    <location>
        <begin position="354"/>
        <end position="382"/>
    </location>
</feature>
<feature type="transmembrane region" description="Helical" evidence="2">
    <location>
        <begin position="312"/>
        <end position="334"/>
    </location>
</feature>
<dbReference type="Proteomes" id="UP001432027">
    <property type="component" value="Unassembled WGS sequence"/>
</dbReference>
<dbReference type="GO" id="GO:0005634">
    <property type="term" value="C:nucleus"/>
    <property type="evidence" value="ECO:0007669"/>
    <property type="project" value="TreeGrafter"/>
</dbReference>
<evidence type="ECO:0000313" key="4">
    <source>
        <dbReference type="Proteomes" id="UP001432027"/>
    </source>
</evidence>
<dbReference type="PANTHER" id="PTHR15967:SF0">
    <property type="entry name" value="E2F-ASSOCIATED PHOSPHOPROTEIN"/>
    <property type="match status" value="1"/>
</dbReference>
<feature type="compositionally biased region" description="Basic and acidic residues" evidence="1">
    <location>
        <begin position="15"/>
        <end position="25"/>
    </location>
</feature>
<feature type="compositionally biased region" description="Basic and acidic residues" evidence="1">
    <location>
        <begin position="55"/>
        <end position="65"/>
    </location>
</feature>
<dbReference type="InterPro" id="IPR019370">
    <property type="entry name" value="E2F-assoc_phosphoprotein"/>
</dbReference>
<accession>A0AAV5TB56</accession>
<dbReference type="PANTHER" id="PTHR15967">
    <property type="entry name" value="E2F-ASSOCIATED PHOSPHOPROTEIN"/>
    <property type="match status" value="1"/>
</dbReference>
<keyword evidence="2" id="KW-0472">Membrane</keyword>
<feature type="transmembrane region" description="Helical" evidence="2">
    <location>
        <begin position="272"/>
        <end position="292"/>
    </location>
</feature>
<comment type="caution">
    <text evidence="3">The sequence shown here is derived from an EMBL/GenBank/DDBJ whole genome shotgun (WGS) entry which is preliminary data.</text>
</comment>
<feature type="region of interest" description="Disordered" evidence="1">
    <location>
        <begin position="119"/>
        <end position="140"/>
    </location>
</feature>
<keyword evidence="4" id="KW-1185">Reference proteome</keyword>
<name>A0AAV5TB56_9BILA</name>
<keyword evidence="2" id="KW-1133">Transmembrane helix</keyword>
<protein>
    <submittedName>
        <fullName evidence="3">Uncharacterized protein</fullName>
    </submittedName>
</protein>
<proteinExistence type="predicted"/>
<evidence type="ECO:0000313" key="3">
    <source>
        <dbReference type="EMBL" id="GMS91562.1"/>
    </source>
</evidence>
<feature type="region of interest" description="Disordered" evidence="1">
    <location>
        <begin position="1"/>
        <end position="65"/>
    </location>
</feature>
<feature type="non-terminal residue" evidence="3">
    <location>
        <position position="395"/>
    </location>
</feature>
<evidence type="ECO:0000256" key="2">
    <source>
        <dbReference type="SAM" id="Phobius"/>
    </source>
</evidence>
<dbReference type="AlphaFoldDB" id="A0AAV5TB56"/>
<feature type="non-terminal residue" evidence="3">
    <location>
        <position position="1"/>
    </location>
</feature>
<evidence type="ECO:0000256" key="1">
    <source>
        <dbReference type="SAM" id="MobiDB-lite"/>
    </source>
</evidence>
<sequence>QDNPIKTAARAARKAAKEERKKEQSSKALPDFYNPSEDDDNEEWVQKRRRSSQGRKADGRKVNSKQIRLEDGSDAVLSCPGCMVLLTRDCQRHEIYKDQYRAMFVENCQIDEEEQLTIEKTSKEKRKERQKRRKEGGPSGAGILGEGDFFKAVRCAVCTTKVAVIDHDEVYHFFNILAVYPTLPTAPPVDEPPSYDHALDSDGLPPSYDELYGQFQSVDSPSAFAKFINFAFEALSRTVAATVIFALLNIVPIGMIIIGTVNEENCPVRPLIPTWLIVIGSLYLIRAAVSAYTKWKQSKIQSLYRPHICIRLFNLLLGIGLFVWFILGTIWVFGVNPSYTRDSEKYCDEFMYTFAYVFILLSYIVLALSCFACCCCCCFICCRQPREQRQRYTAP</sequence>
<dbReference type="Pfam" id="PF10238">
    <property type="entry name" value="Eapp_C"/>
    <property type="match status" value="1"/>
</dbReference>
<organism evidence="3 4">
    <name type="scientific">Pristionchus entomophagus</name>
    <dbReference type="NCBI Taxonomy" id="358040"/>
    <lineage>
        <taxon>Eukaryota</taxon>
        <taxon>Metazoa</taxon>
        <taxon>Ecdysozoa</taxon>
        <taxon>Nematoda</taxon>
        <taxon>Chromadorea</taxon>
        <taxon>Rhabditida</taxon>
        <taxon>Rhabditina</taxon>
        <taxon>Diplogasteromorpha</taxon>
        <taxon>Diplogasteroidea</taxon>
        <taxon>Neodiplogasteridae</taxon>
        <taxon>Pristionchus</taxon>
    </lineage>
</organism>
<dbReference type="EMBL" id="BTSX01000003">
    <property type="protein sequence ID" value="GMS91562.1"/>
    <property type="molecule type" value="Genomic_DNA"/>
</dbReference>
<feature type="transmembrane region" description="Helical" evidence="2">
    <location>
        <begin position="239"/>
        <end position="260"/>
    </location>
</feature>